<dbReference type="InterPro" id="IPR013525">
    <property type="entry name" value="ABC2_TM"/>
</dbReference>
<dbReference type="PROSITE" id="PS00211">
    <property type="entry name" value="ABC_TRANSPORTER_1"/>
    <property type="match status" value="1"/>
</dbReference>
<dbReference type="PANTHER" id="PTHR43038">
    <property type="entry name" value="ATP-BINDING CASSETTE, SUB-FAMILY H, MEMBER 1"/>
    <property type="match status" value="1"/>
</dbReference>
<evidence type="ECO:0000313" key="9">
    <source>
        <dbReference type="EMBL" id="KAK7583728.1"/>
    </source>
</evidence>
<evidence type="ECO:0000256" key="6">
    <source>
        <dbReference type="ARBA" id="ARBA00023136"/>
    </source>
</evidence>
<dbReference type="GO" id="GO:0140359">
    <property type="term" value="F:ABC-type transporter activity"/>
    <property type="evidence" value="ECO:0007669"/>
    <property type="project" value="InterPro"/>
</dbReference>
<dbReference type="PANTHER" id="PTHR43038:SF3">
    <property type="entry name" value="ABC TRANSPORTER G FAMILY MEMBER 20 ISOFORM X1"/>
    <property type="match status" value="1"/>
</dbReference>
<feature type="transmembrane region" description="Helical" evidence="7">
    <location>
        <begin position="564"/>
        <end position="589"/>
    </location>
</feature>
<feature type="transmembrane region" description="Helical" evidence="7">
    <location>
        <begin position="298"/>
        <end position="315"/>
    </location>
</feature>
<dbReference type="CDD" id="cd03230">
    <property type="entry name" value="ABC_DR_subfamily_A"/>
    <property type="match status" value="1"/>
</dbReference>
<dbReference type="Gene3D" id="3.40.50.300">
    <property type="entry name" value="P-loop containing nucleotide triphosphate hydrolases"/>
    <property type="match status" value="1"/>
</dbReference>
<proteinExistence type="predicted"/>
<keyword evidence="5 7" id="KW-1133">Transmembrane helix</keyword>
<evidence type="ECO:0000256" key="3">
    <source>
        <dbReference type="ARBA" id="ARBA00022741"/>
    </source>
</evidence>
<sequence length="689" mass="77653">MKQNSEEIEISTISGSKNNAVQIRNAYKRYTPSAIVLNGLNLTVPEGTIYGLLGPSGCGKTTLLNCVVGRIELDAGSIQLRVRKRSEIGYMPQSLNLHDQMTILENFFFYGYLFGMNTESIQARAIDLITFLDLPSGHRFVKTLSGGQQRRVSIAIAFIHDPKILILDEPTVGLDPVLSRSIWDRLLEMTKRGKSIIITTHYIQEARQAHTIGLMRSGVLLAEEAPLSLMERCGCADLEEAFLMLSHKQEQDTKSMELAYPKSSHPVKAYYEDDNKTFSRTKLRGVMYKNLTLLKREYIFMVFVIVLPVLQTYLFNTAIGRKPRNLHLAVVNDEIATANCSHSAYQGCFLDANQTVSLSCLYLEVLQNESYNFIEYTNDTTALHDVRKNKVWGLLHFTENYTASLANRVALGLDAFPQDVSNSAIDTWVDLSNQYIGNFIRYDMVRSMVSFLKKALENCNENPKLGALPLSFEQPIFGSFDENFISYASTAILCLCCFFFPSILTGGLVLTEKLGGMMERMMVAGATMIEMMASIILIQMVVHIMQTALVMVVMYIVFDNPLEGSLITLSLLMFITGIAGMFFGFMLAVVNTDMTITAYSGIGTNIVLCFTSGLVWPIEAEHYLLRSVCWAFPLTWTVDAARGICSKNYSFLHPYVLRGFGSTIVWNLIFMYVIYFFMKYKKDVWVIQK</sequence>
<keyword evidence="4" id="KW-0067">ATP-binding</keyword>
<dbReference type="SUPFAM" id="SSF52540">
    <property type="entry name" value="P-loop containing nucleoside triphosphate hydrolases"/>
    <property type="match status" value="1"/>
</dbReference>
<dbReference type="InterPro" id="IPR003593">
    <property type="entry name" value="AAA+_ATPase"/>
</dbReference>
<keyword evidence="6 7" id="KW-0472">Membrane</keyword>
<dbReference type="InterPro" id="IPR003439">
    <property type="entry name" value="ABC_transporter-like_ATP-bd"/>
</dbReference>
<feature type="transmembrane region" description="Helical" evidence="7">
    <location>
        <begin position="596"/>
        <end position="618"/>
    </location>
</feature>
<evidence type="ECO:0000313" key="10">
    <source>
        <dbReference type="Proteomes" id="UP001367676"/>
    </source>
</evidence>
<comment type="caution">
    <text evidence="9">The sequence shown here is derived from an EMBL/GenBank/DDBJ whole genome shotgun (WGS) entry which is preliminary data.</text>
</comment>
<keyword evidence="2 7" id="KW-0812">Transmembrane</keyword>
<keyword evidence="3" id="KW-0547">Nucleotide-binding</keyword>
<evidence type="ECO:0000256" key="4">
    <source>
        <dbReference type="ARBA" id="ARBA00022840"/>
    </source>
</evidence>
<dbReference type="GO" id="GO:0016020">
    <property type="term" value="C:membrane"/>
    <property type="evidence" value="ECO:0007669"/>
    <property type="project" value="UniProtKB-SubCell"/>
</dbReference>
<evidence type="ECO:0000256" key="2">
    <source>
        <dbReference type="ARBA" id="ARBA00022692"/>
    </source>
</evidence>
<dbReference type="Pfam" id="PF12698">
    <property type="entry name" value="ABC2_membrane_3"/>
    <property type="match status" value="1"/>
</dbReference>
<dbReference type="SMART" id="SM00382">
    <property type="entry name" value="AAA"/>
    <property type="match status" value="1"/>
</dbReference>
<dbReference type="GO" id="GO:0005524">
    <property type="term" value="F:ATP binding"/>
    <property type="evidence" value="ECO:0007669"/>
    <property type="project" value="UniProtKB-KW"/>
</dbReference>
<evidence type="ECO:0000256" key="7">
    <source>
        <dbReference type="SAM" id="Phobius"/>
    </source>
</evidence>
<feature type="transmembrane region" description="Helical" evidence="7">
    <location>
        <begin position="531"/>
        <end position="558"/>
    </location>
</feature>
<reference evidence="9 10" key="1">
    <citation type="submission" date="2024-03" db="EMBL/GenBank/DDBJ databases">
        <title>Adaptation during the transition from Ophiocordyceps entomopathogen to insect associate is accompanied by gene loss and intensified selection.</title>
        <authorList>
            <person name="Ward C.M."/>
            <person name="Onetto C.A."/>
            <person name="Borneman A.R."/>
        </authorList>
    </citation>
    <scope>NUCLEOTIDE SEQUENCE [LARGE SCALE GENOMIC DNA]</scope>
    <source>
        <strain evidence="9">AWRI1</strain>
        <tissue evidence="9">Single Adult Female</tissue>
    </source>
</reference>
<dbReference type="PROSITE" id="PS50893">
    <property type="entry name" value="ABC_TRANSPORTER_2"/>
    <property type="match status" value="1"/>
</dbReference>
<gene>
    <name evidence="9" type="ORF">V9T40_004691</name>
</gene>
<evidence type="ECO:0000259" key="8">
    <source>
        <dbReference type="PROSITE" id="PS50893"/>
    </source>
</evidence>
<organism evidence="9 10">
    <name type="scientific">Parthenolecanium corni</name>
    <dbReference type="NCBI Taxonomy" id="536013"/>
    <lineage>
        <taxon>Eukaryota</taxon>
        <taxon>Metazoa</taxon>
        <taxon>Ecdysozoa</taxon>
        <taxon>Arthropoda</taxon>
        <taxon>Hexapoda</taxon>
        <taxon>Insecta</taxon>
        <taxon>Pterygota</taxon>
        <taxon>Neoptera</taxon>
        <taxon>Paraneoptera</taxon>
        <taxon>Hemiptera</taxon>
        <taxon>Sternorrhyncha</taxon>
        <taxon>Coccoidea</taxon>
        <taxon>Coccidae</taxon>
        <taxon>Parthenolecanium</taxon>
    </lineage>
</organism>
<accession>A0AAN9Y3I2</accession>
<dbReference type="EMBL" id="JBBCAQ010000032">
    <property type="protein sequence ID" value="KAK7583728.1"/>
    <property type="molecule type" value="Genomic_DNA"/>
</dbReference>
<feature type="domain" description="ABC transporter" evidence="8">
    <location>
        <begin position="21"/>
        <end position="242"/>
    </location>
</feature>
<dbReference type="InterPro" id="IPR017871">
    <property type="entry name" value="ABC_transporter-like_CS"/>
</dbReference>
<comment type="subcellular location">
    <subcellularLocation>
        <location evidence="1">Membrane</location>
        <topology evidence="1">Multi-pass membrane protein</topology>
    </subcellularLocation>
</comment>
<name>A0AAN9Y3I2_9HEMI</name>
<dbReference type="GO" id="GO:0016887">
    <property type="term" value="F:ATP hydrolysis activity"/>
    <property type="evidence" value="ECO:0007669"/>
    <property type="project" value="InterPro"/>
</dbReference>
<keyword evidence="10" id="KW-1185">Reference proteome</keyword>
<dbReference type="Pfam" id="PF00005">
    <property type="entry name" value="ABC_tran"/>
    <property type="match status" value="1"/>
</dbReference>
<feature type="transmembrane region" description="Helical" evidence="7">
    <location>
        <begin position="655"/>
        <end position="678"/>
    </location>
</feature>
<feature type="transmembrane region" description="Helical" evidence="7">
    <location>
        <begin position="484"/>
        <end position="510"/>
    </location>
</feature>
<evidence type="ECO:0000256" key="1">
    <source>
        <dbReference type="ARBA" id="ARBA00004141"/>
    </source>
</evidence>
<dbReference type="Proteomes" id="UP001367676">
    <property type="component" value="Unassembled WGS sequence"/>
</dbReference>
<protein>
    <recommendedName>
        <fullName evidence="8">ABC transporter domain-containing protein</fullName>
    </recommendedName>
</protein>
<dbReference type="AlphaFoldDB" id="A0AAN9Y3I2"/>
<evidence type="ECO:0000256" key="5">
    <source>
        <dbReference type="ARBA" id="ARBA00022989"/>
    </source>
</evidence>
<dbReference type="InterPro" id="IPR027417">
    <property type="entry name" value="P-loop_NTPase"/>
</dbReference>